<keyword evidence="5" id="KW-1185">Reference proteome</keyword>
<organism evidence="4 5">
    <name type="scientific">Gryllotalpicola daejeonensis</name>
    <dbReference type="NCBI Taxonomy" id="993087"/>
    <lineage>
        <taxon>Bacteria</taxon>
        <taxon>Bacillati</taxon>
        <taxon>Actinomycetota</taxon>
        <taxon>Actinomycetes</taxon>
        <taxon>Micrococcales</taxon>
        <taxon>Microbacteriaceae</taxon>
        <taxon>Gryllotalpicola</taxon>
    </lineage>
</organism>
<dbReference type="Gene3D" id="3.40.50.850">
    <property type="entry name" value="Isochorismatase-like"/>
    <property type="match status" value="1"/>
</dbReference>
<dbReference type="RefSeq" id="WP_344791076.1">
    <property type="nucleotide sequence ID" value="NZ_BAABBV010000001.1"/>
</dbReference>
<dbReference type="SUPFAM" id="SSF52499">
    <property type="entry name" value="Isochorismatase-like hydrolases"/>
    <property type="match status" value="1"/>
</dbReference>
<dbReference type="Pfam" id="PF00857">
    <property type="entry name" value="Isochorismatase"/>
    <property type="match status" value="1"/>
</dbReference>
<accession>A0ABP7ZJ30</accession>
<evidence type="ECO:0000259" key="3">
    <source>
        <dbReference type="Pfam" id="PF00857"/>
    </source>
</evidence>
<dbReference type="PANTHER" id="PTHR43540:SF7">
    <property type="entry name" value="ISOCHORISMATASE FAMILY PROTEIN YECD"/>
    <property type="match status" value="1"/>
</dbReference>
<feature type="domain" description="Isochorismatase-like" evidence="3">
    <location>
        <begin position="10"/>
        <end position="181"/>
    </location>
</feature>
<dbReference type="CDD" id="cd00431">
    <property type="entry name" value="cysteine_hydrolases"/>
    <property type="match status" value="1"/>
</dbReference>
<dbReference type="PANTHER" id="PTHR43540">
    <property type="entry name" value="PEROXYUREIDOACRYLATE/UREIDOACRYLATE AMIDOHYDROLASE-RELATED"/>
    <property type="match status" value="1"/>
</dbReference>
<dbReference type="InterPro" id="IPR000868">
    <property type="entry name" value="Isochorismatase-like_dom"/>
</dbReference>
<proteinExistence type="predicted"/>
<sequence length="189" mass="19655">MSIELEQTPALVVIDLQTGLKGYPTVHSFDDVVANSAKLAEAFRAKGLPVVLVNVAGGAPGRTERSKESGRPAGGSIPPEATVLLPELNQQPSDITVTKTTLGAFLSTDLDAKLKEVGATQIVLTGVSTTSGVESTARSAYELGYHVGFVLDAMTDTSEAAHNASIEHQFPKLGELGTTAEVLEALAAR</sequence>
<evidence type="ECO:0000256" key="1">
    <source>
        <dbReference type="ARBA" id="ARBA00022801"/>
    </source>
</evidence>
<protein>
    <submittedName>
        <fullName evidence="4">Isochorismatase family protein</fullName>
    </submittedName>
</protein>
<dbReference type="InterPro" id="IPR036380">
    <property type="entry name" value="Isochorismatase-like_sf"/>
</dbReference>
<keyword evidence="1" id="KW-0378">Hydrolase</keyword>
<comment type="caution">
    <text evidence="4">The sequence shown here is derived from an EMBL/GenBank/DDBJ whole genome shotgun (WGS) entry which is preliminary data.</text>
</comment>
<dbReference type="EMBL" id="BAABBV010000001">
    <property type="protein sequence ID" value="GAA4159655.1"/>
    <property type="molecule type" value="Genomic_DNA"/>
</dbReference>
<name>A0ABP7ZJ30_9MICO</name>
<dbReference type="InterPro" id="IPR050272">
    <property type="entry name" value="Isochorismatase-like_hydrls"/>
</dbReference>
<gene>
    <name evidence="4" type="ORF">GCM10022286_14420</name>
</gene>
<feature type="region of interest" description="Disordered" evidence="2">
    <location>
        <begin position="59"/>
        <end position="79"/>
    </location>
</feature>
<dbReference type="Proteomes" id="UP001415169">
    <property type="component" value="Unassembled WGS sequence"/>
</dbReference>
<evidence type="ECO:0000313" key="4">
    <source>
        <dbReference type="EMBL" id="GAA4159655.1"/>
    </source>
</evidence>
<reference evidence="4" key="1">
    <citation type="journal article" date="2014" name="Int. J. Syst. Evol. Microbiol.">
        <title>Complete genome of a new Firmicutes species belonging to the dominant human colonic microbiota ('Ruminococcus bicirculans') reveals two chromosomes and a selective capacity to utilize plant glucans.</title>
        <authorList>
            <consortium name="NISC Comparative Sequencing Program"/>
            <person name="Wegmann U."/>
            <person name="Louis P."/>
            <person name="Goesmann A."/>
            <person name="Henrissat B."/>
            <person name="Duncan S.H."/>
            <person name="Flint H.J."/>
        </authorList>
    </citation>
    <scope>NUCLEOTIDE SEQUENCE</scope>
    <source>
        <strain evidence="4">JCM 17590</strain>
    </source>
</reference>
<reference evidence="4" key="2">
    <citation type="submission" date="2023-12" db="EMBL/GenBank/DDBJ databases">
        <authorList>
            <person name="Sun Q."/>
            <person name="Inoue M."/>
        </authorList>
    </citation>
    <scope>NUCLEOTIDE SEQUENCE</scope>
    <source>
        <strain evidence="4">JCM 17590</strain>
    </source>
</reference>
<evidence type="ECO:0000313" key="5">
    <source>
        <dbReference type="Proteomes" id="UP001415169"/>
    </source>
</evidence>
<evidence type="ECO:0000256" key="2">
    <source>
        <dbReference type="SAM" id="MobiDB-lite"/>
    </source>
</evidence>